<organism evidence="9 11">
    <name type="scientific">Candidatus Chlorohelix allophototropha</name>
    <dbReference type="NCBI Taxonomy" id="3003348"/>
    <lineage>
        <taxon>Bacteria</taxon>
        <taxon>Bacillati</taxon>
        <taxon>Chloroflexota</taxon>
        <taxon>Chloroflexia</taxon>
        <taxon>Candidatus Chloroheliales</taxon>
        <taxon>Candidatus Chloroheliaceae</taxon>
        <taxon>Candidatus Chlorohelix</taxon>
    </lineage>
</organism>
<evidence type="ECO:0000259" key="8">
    <source>
        <dbReference type="PROSITE" id="PS50110"/>
    </source>
</evidence>
<dbReference type="SUPFAM" id="SSF55874">
    <property type="entry name" value="ATPase domain of HSP90 chaperone/DNA topoisomerase II/histidine kinase"/>
    <property type="match status" value="1"/>
</dbReference>
<evidence type="ECO:0000256" key="2">
    <source>
        <dbReference type="ARBA" id="ARBA00012438"/>
    </source>
</evidence>
<evidence type="ECO:0000313" key="9">
    <source>
        <dbReference type="EMBL" id="NWJ47199.1"/>
    </source>
</evidence>
<dbReference type="CDD" id="cd17574">
    <property type="entry name" value="REC_OmpR"/>
    <property type="match status" value="1"/>
</dbReference>
<evidence type="ECO:0000313" key="10">
    <source>
        <dbReference type="EMBL" id="WJW69110.1"/>
    </source>
</evidence>
<dbReference type="SMART" id="SM00387">
    <property type="entry name" value="HATPase_c"/>
    <property type="match status" value="1"/>
</dbReference>
<protein>
    <recommendedName>
        <fullName evidence="2">histidine kinase</fullName>
        <ecNumber evidence="2">2.7.13.3</ecNumber>
    </recommendedName>
</protein>
<dbReference type="EMBL" id="JACATZ010000003">
    <property type="protein sequence ID" value="NWJ47199.1"/>
    <property type="molecule type" value="Genomic_DNA"/>
</dbReference>
<proteinExistence type="predicted"/>
<feature type="modified residue" description="4-aspartylphosphate" evidence="6">
    <location>
        <position position="53"/>
    </location>
</feature>
<evidence type="ECO:0000256" key="5">
    <source>
        <dbReference type="ARBA" id="ARBA00023012"/>
    </source>
</evidence>
<dbReference type="InterPro" id="IPR036890">
    <property type="entry name" value="HATPase_C_sf"/>
</dbReference>
<keyword evidence="12" id="KW-1185">Reference proteome</keyword>
<dbReference type="EC" id="2.7.13.3" evidence="2"/>
<sequence>MKKKIVVIEDEEPVRMNLQLLLESEEFEVYSAADGEEGLKEIASRKPDLVICDMMMPVVEGYEVLKRMRREESYRNIPFIFLTARTDKNSMRQGMELGADDYITKPFTMKEILNAVNIRLEKVELIEKDTEQKMNELRLSMVNSLPHEFITPLSSIIGYSDMLISSKGSIREEVKQEMLESIYYNALRLNRLTQNFLLLAELEILSTDKNKLKALRAEITEFAEEIILGVASSKARSFERSSDLQLDLGQFSITAPLASAYLAKITEELVDNAFRYSEVNQKVYVTARIQNGNFVMNITDDGRGLTQEQIAKIGIFIQFERKRYEQQGMGQGLSLVKRIVELHGGEFSVSSVPEKMTVARVLIPVKKP</sequence>
<evidence type="ECO:0000256" key="3">
    <source>
        <dbReference type="ARBA" id="ARBA00022553"/>
    </source>
</evidence>
<reference evidence="9 11" key="1">
    <citation type="submission" date="2020-06" db="EMBL/GenBank/DDBJ databases">
        <title>Anoxygenic phototrophic Chloroflexota member uses a Type I reaction center.</title>
        <authorList>
            <person name="Tsuji J.M."/>
            <person name="Shaw N.A."/>
            <person name="Nagashima S."/>
            <person name="Venkiteswaran J."/>
            <person name="Schiff S.L."/>
            <person name="Hanada S."/>
            <person name="Tank M."/>
            <person name="Neufeld J.D."/>
        </authorList>
    </citation>
    <scope>NUCLEOTIDE SEQUENCE [LARGE SCALE GENOMIC DNA]</scope>
    <source>
        <strain evidence="9">L227-S17</strain>
    </source>
</reference>
<dbReference type="InterPro" id="IPR003661">
    <property type="entry name" value="HisK_dim/P_dom"/>
</dbReference>
<dbReference type="PROSITE" id="PS50109">
    <property type="entry name" value="HIS_KIN"/>
    <property type="match status" value="1"/>
</dbReference>
<keyword evidence="4" id="KW-0808">Transferase</keyword>
<feature type="domain" description="Response regulatory" evidence="8">
    <location>
        <begin position="4"/>
        <end position="120"/>
    </location>
</feature>
<dbReference type="Pfam" id="PF02518">
    <property type="entry name" value="HATPase_c"/>
    <property type="match status" value="1"/>
</dbReference>
<dbReference type="PANTHER" id="PTHR43547">
    <property type="entry name" value="TWO-COMPONENT HISTIDINE KINASE"/>
    <property type="match status" value="1"/>
</dbReference>
<dbReference type="PRINTS" id="PR00344">
    <property type="entry name" value="BCTRLSENSOR"/>
</dbReference>
<gene>
    <name evidence="9" type="ORF">HXX08_15160</name>
    <name evidence="10" type="ORF">OZ401_002703</name>
</gene>
<reference evidence="10" key="2">
    <citation type="journal article" date="2024" name="Nature">
        <title>Anoxygenic phototroph of the Chloroflexota uses a type I reaction centre.</title>
        <authorList>
            <person name="Tsuji J.M."/>
            <person name="Shaw N.A."/>
            <person name="Nagashima S."/>
            <person name="Venkiteswaran J.J."/>
            <person name="Schiff S.L."/>
            <person name="Watanabe T."/>
            <person name="Fukui M."/>
            <person name="Hanada S."/>
            <person name="Tank M."/>
            <person name="Neufeld J.D."/>
        </authorList>
    </citation>
    <scope>NUCLEOTIDE SEQUENCE</scope>
    <source>
        <strain evidence="10">L227-S17</strain>
    </source>
</reference>
<evidence type="ECO:0000256" key="1">
    <source>
        <dbReference type="ARBA" id="ARBA00000085"/>
    </source>
</evidence>
<dbReference type="InterPro" id="IPR004358">
    <property type="entry name" value="Sig_transdc_His_kin-like_C"/>
</dbReference>
<dbReference type="InterPro" id="IPR001789">
    <property type="entry name" value="Sig_transdc_resp-reg_receiver"/>
</dbReference>
<dbReference type="Pfam" id="PF00512">
    <property type="entry name" value="HisKA"/>
    <property type="match status" value="1"/>
</dbReference>
<comment type="catalytic activity">
    <reaction evidence="1">
        <text>ATP + protein L-histidine = ADP + protein N-phospho-L-histidine.</text>
        <dbReference type="EC" id="2.7.13.3"/>
    </reaction>
</comment>
<dbReference type="AlphaFoldDB" id="A0A8T7M557"/>
<dbReference type="EMBL" id="CP128400">
    <property type="protein sequence ID" value="WJW69110.1"/>
    <property type="molecule type" value="Genomic_DNA"/>
</dbReference>
<evidence type="ECO:0000313" key="11">
    <source>
        <dbReference type="Proteomes" id="UP000521676"/>
    </source>
</evidence>
<name>A0A8T7M557_9CHLR</name>
<dbReference type="Gene3D" id="3.30.565.10">
    <property type="entry name" value="Histidine kinase-like ATPase, C-terminal domain"/>
    <property type="match status" value="1"/>
</dbReference>
<dbReference type="Gene3D" id="3.40.50.2300">
    <property type="match status" value="1"/>
</dbReference>
<dbReference type="SUPFAM" id="SSF52172">
    <property type="entry name" value="CheY-like"/>
    <property type="match status" value="1"/>
</dbReference>
<dbReference type="Gene3D" id="1.10.287.130">
    <property type="match status" value="1"/>
</dbReference>
<feature type="domain" description="Histidine kinase" evidence="7">
    <location>
        <begin position="144"/>
        <end position="367"/>
    </location>
</feature>
<evidence type="ECO:0000256" key="4">
    <source>
        <dbReference type="ARBA" id="ARBA00022777"/>
    </source>
</evidence>
<dbReference type="InterPro" id="IPR036097">
    <property type="entry name" value="HisK_dim/P_sf"/>
</dbReference>
<dbReference type="SUPFAM" id="SSF47384">
    <property type="entry name" value="Homodimeric domain of signal transducing histidine kinase"/>
    <property type="match status" value="1"/>
</dbReference>
<keyword evidence="3 6" id="KW-0597">Phosphoprotein</keyword>
<keyword evidence="4" id="KW-0418">Kinase</keyword>
<evidence type="ECO:0000256" key="6">
    <source>
        <dbReference type="PROSITE-ProRule" id="PRU00169"/>
    </source>
</evidence>
<dbReference type="Proteomes" id="UP000521676">
    <property type="component" value="Unassembled WGS sequence"/>
</dbReference>
<dbReference type="InterPro" id="IPR011006">
    <property type="entry name" value="CheY-like_superfamily"/>
</dbReference>
<dbReference type="SMART" id="SM00388">
    <property type="entry name" value="HisKA"/>
    <property type="match status" value="1"/>
</dbReference>
<dbReference type="Proteomes" id="UP001431572">
    <property type="component" value="Chromosome 2"/>
</dbReference>
<dbReference type="GO" id="GO:0000155">
    <property type="term" value="F:phosphorelay sensor kinase activity"/>
    <property type="evidence" value="ECO:0007669"/>
    <property type="project" value="InterPro"/>
</dbReference>
<dbReference type="RefSeq" id="WP_341471001.1">
    <property type="nucleotide sequence ID" value="NZ_CP128400.1"/>
</dbReference>
<dbReference type="PROSITE" id="PS50110">
    <property type="entry name" value="RESPONSE_REGULATORY"/>
    <property type="match status" value="1"/>
</dbReference>
<evidence type="ECO:0000313" key="12">
    <source>
        <dbReference type="Proteomes" id="UP001431572"/>
    </source>
</evidence>
<keyword evidence="5" id="KW-0902">Two-component regulatory system</keyword>
<dbReference type="InterPro" id="IPR005467">
    <property type="entry name" value="His_kinase_dom"/>
</dbReference>
<dbReference type="SMART" id="SM00448">
    <property type="entry name" value="REC"/>
    <property type="match status" value="1"/>
</dbReference>
<dbReference type="PANTHER" id="PTHR43547:SF2">
    <property type="entry name" value="HYBRID SIGNAL TRANSDUCTION HISTIDINE KINASE C"/>
    <property type="match status" value="1"/>
</dbReference>
<dbReference type="InterPro" id="IPR003594">
    <property type="entry name" value="HATPase_dom"/>
</dbReference>
<accession>A0A8T7M557</accession>
<dbReference type="CDD" id="cd00075">
    <property type="entry name" value="HATPase"/>
    <property type="match status" value="1"/>
</dbReference>
<evidence type="ECO:0000259" key="7">
    <source>
        <dbReference type="PROSITE" id="PS50109"/>
    </source>
</evidence>
<dbReference type="CDD" id="cd00082">
    <property type="entry name" value="HisKA"/>
    <property type="match status" value="1"/>
</dbReference>
<dbReference type="Pfam" id="PF00072">
    <property type="entry name" value="Response_reg"/>
    <property type="match status" value="1"/>
</dbReference>